<name>A0A9D4KF94_DREPO</name>
<comment type="caution">
    <text evidence="1">The sequence shown here is derived from an EMBL/GenBank/DDBJ whole genome shotgun (WGS) entry which is preliminary data.</text>
</comment>
<sequence length="143" mass="16647">MTFYKDNDDEQVTIKQLQDKMVSICGDKAYSITYLKSKIISHFGEDVIITEINGKENVMTLRRTATSILHDFYRQGKSENTENEKVKLIRTAAKLIKSDIKSKEVDEIFYPNSLDIASSEANKNFLPDSLYLLLRVQRTRRRY</sequence>
<organism evidence="1 2">
    <name type="scientific">Dreissena polymorpha</name>
    <name type="common">Zebra mussel</name>
    <name type="synonym">Mytilus polymorpha</name>
    <dbReference type="NCBI Taxonomy" id="45954"/>
    <lineage>
        <taxon>Eukaryota</taxon>
        <taxon>Metazoa</taxon>
        <taxon>Spiralia</taxon>
        <taxon>Lophotrochozoa</taxon>
        <taxon>Mollusca</taxon>
        <taxon>Bivalvia</taxon>
        <taxon>Autobranchia</taxon>
        <taxon>Heteroconchia</taxon>
        <taxon>Euheterodonta</taxon>
        <taxon>Imparidentia</taxon>
        <taxon>Neoheterodontei</taxon>
        <taxon>Myida</taxon>
        <taxon>Dreissenoidea</taxon>
        <taxon>Dreissenidae</taxon>
        <taxon>Dreissena</taxon>
    </lineage>
</organism>
<proteinExistence type="predicted"/>
<reference evidence="1" key="1">
    <citation type="journal article" date="2019" name="bioRxiv">
        <title>The Genome of the Zebra Mussel, Dreissena polymorpha: A Resource for Invasive Species Research.</title>
        <authorList>
            <person name="McCartney M.A."/>
            <person name="Auch B."/>
            <person name="Kono T."/>
            <person name="Mallez S."/>
            <person name="Zhang Y."/>
            <person name="Obille A."/>
            <person name="Becker A."/>
            <person name="Abrahante J.E."/>
            <person name="Garbe J."/>
            <person name="Badalamenti J.P."/>
            <person name="Herman A."/>
            <person name="Mangelson H."/>
            <person name="Liachko I."/>
            <person name="Sullivan S."/>
            <person name="Sone E.D."/>
            <person name="Koren S."/>
            <person name="Silverstein K.A.T."/>
            <person name="Beckman K.B."/>
            <person name="Gohl D.M."/>
        </authorList>
    </citation>
    <scope>NUCLEOTIDE SEQUENCE</scope>
    <source>
        <strain evidence="1">Duluth1</strain>
        <tissue evidence="1">Whole animal</tissue>
    </source>
</reference>
<protein>
    <submittedName>
        <fullName evidence="1">Uncharacterized protein</fullName>
    </submittedName>
</protein>
<evidence type="ECO:0000313" key="1">
    <source>
        <dbReference type="EMBL" id="KAH3838443.1"/>
    </source>
</evidence>
<dbReference type="Proteomes" id="UP000828390">
    <property type="component" value="Unassembled WGS sequence"/>
</dbReference>
<dbReference type="AlphaFoldDB" id="A0A9D4KF94"/>
<accession>A0A9D4KF94</accession>
<reference evidence="1" key="2">
    <citation type="submission" date="2020-11" db="EMBL/GenBank/DDBJ databases">
        <authorList>
            <person name="McCartney M.A."/>
            <person name="Auch B."/>
            <person name="Kono T."/>
            <person name="Mallez S."/>
            <person name="Becker A."/>
            <person name="Gohl D.M."/>
            <person name="Silverstein K.A.T."/>
            <person name="Koren S."/>
            <person name="Bechman K.B."/>
            <person name="Herman A."/>
            <person name="Abrahante J.E."/>
            <person name="Garbe J."/>
        </authorList>
    </citation>
    <scope>NUCLEOTIDE SEQUENCE</scope>
    <source>
        <strain evidence="1">Duluth1</strain>
        <tissue evidence="1">Whole animal</tissue>
    </source>
</reference>
<keyword evidence="2" id="KW-1185">Reference proteome</keyword>
<dbReference type="EMBL" id="JAIWYP010000004">
    <property type="protein sequence ID" value="KAH3838443.1"/>
    <property type="molecule type" value="Genomic_DNA"/>
</dbReference>
<evidence type="ECO:0000313" key="2">
    <source>
        <dbReference type="Proteomes" id="UP000828390"/>
    </source>
</evidence>
<gene>
    <name evidence="1" type="ORF">DPMN_111852</name>
</gene>